<dbReference type="Pfam" id="PF03938">
    <property type="entry name" value="OmpH"/>
    <property type="match status" value="1"/>
</dbReference>
<evidence type="ECO:0000256" key="1">
    <source>
        <dbReference type="ARBA" id="ARBA00022729"/>
    </source>
</evidence>
<dbReference type="PANTHER" id="PTHR35089:SF1">
    <property type="entry name" value="CHAPERONE PROTEIN SKP"/>
    <property type="match status" value="1"/>
</dbReference>
<evidence type="ECO:0000256" key="3">
    <source>
        <dbReference type="SAM" id="Coils"/>
    </source>
</evidence>
<dbReference type="EMBL" id="CP035467">
    <property type="protein sequence ID" value="QCW81644.1"/>
    <property type="molecule type" value="Genomic_DNA"/>
</dbReference>
<dbReference type="InterPro" id="IPR005632">
    <property type="entry name" value="Chaperone_Skp"/>
</dbReference>
<dbReference type="OrthoDB" id="5294628at2"/>
<dbReference type="GO" id="GO:0005829">
    <property type="term" value="C:cytosol"/>
    <property type="evidence" value="ECO:0007669"/>
    <property type="project" value="TreeGrafter"/>
</dbReference>
<name>A0A4P9UKC8_METBY</name>
<keyword evidence="3" id="KW-0175">Coiled coil</keyword>
<dbReference type="GO" id="GO:0051082">
    <property type="term" value="F:unfolded protein binding"/>
    <property type="evidence" value="ECO:0007669"/>
    <property type="project" value="InterPro"/>
</dbReference>
<dbReference type="STRING" id="675511.GCA_000341735_02045"/>
<proteinExistence type="inferred from homology"/>
<reference evidence="6" key="1">
    <citation type="journal article" date="2019" name="J. Bacteriol.">
        <title>A Mutagenic Screen Identifies a TonB-Dependent Receptor Required for the Lanthanide Metal Switch in the Type I Methanotroph 'Methylotuvimicrobium buryatense' 5GB1C.</title>
        <authorList>
            <person name="Groom J.D."/>
            <person name="Ford S.M."/>
            <person name="Pesesky M.W."/>
            <person name="Lidstrom M.E."/>
        </authorList>
    </citation>
    <scope>NUCLEOTIDE SEQUENCE [LARGE SCALE GENOMIC DNA]</scope>
    <source>
        <strain evidence="6">5GB1C</strain>
    </source>
</reference>
<dbReference type="SUPFAM" id="SSF111384">
    <property type="entry name" value="OmpH-like"/>
    <property type="match status" value="1"/>
</dbReference>
<dbReference type="InterPro" id="IPR024930">
    <property type="entry name" value="Skp_dom_sf"/>
</dbReference>
<feature type="chain" id="PRO_5020187872" evidence="4">
    <location>
        <begin position="26"/>
        <end position="171"/>
    </location>
</feature>
<dbReference type="Gene3D" id="3.30.910.20">
    <property type="entry name" value="Skp domain"/>
    <property type="match status" value="1"/>
</dbReference>
<gene>
    <name evidence="5" type="ORF">EQU24_04825</name>
</gene>
<evidence type="ECO:0000256" key="4">
    <source>
        <dbReference type="SAM" id="SignalP"/>
    </source>
</evidence>
<dbReference type="Proteomes" id="UP000305881">
    <property type="component" value="Chromosome"/>
</dbReference>
<accession>A0A4P9UKC8</accession>
<feature type="coiled-coil region" evidence="3">
    <location>
        <begin position="62"/>
        <end position="108"/>
    </location>
</feature>
<dbReference type="AlphaFoldDB" id="A0A4P9UKC8"/>
<evidence type="ECO:0000313" key="6">
    <source>
        <dbReference type="Proteomes" id="UP000305881"/>
    </source>
</evidence>
<dbReference type="PANTHER" id="PTHR35089">
    <property type="entry name" value="CHAPERONE PROTEIN SKP"/>
    <property type="match status" value="1"/>
</dbReference>
<keyword evidence="1 4" id="KW-0732">Signal</keyword>
<feature type="signal peptide" evidence="4">
    <location>
        <begin position="1"/>
        <end position="25"/>
    </location>
</feature>
<dbReference type="KEGG" id="mbur:EQU24_04825"/>
<comment type="similarity">
    <text evidence="2">Belongs to the skp family.</text>
</comment>
<sequence>MKNKVVLFLGLLLGANMVCANMAWAELKIGFVNIPAVLEKAPQAEKAKKRLEQEFSPRDKQLVAQQNDIKNLEERLNRDAAVMGDSERRNLEKDILNKQREFKRSQQEFSEDFNIRRNEELGKLQRKIVEAIRELAKSQSFDLLLTEGVIYASETVDVTAQIQQKLSAMPD</sequence>
<dbReference type="GO" id="GO:0050821">
    <property type="term" value="P:protein stabilization"/>
    <property type="evidence" value="ECO:0007669"/>
    <property type="project" value="TreeGrafter"/>
</dbReference>
<keyword evidence="6" id="KW-1185">Reference proteome</keyword>
<dbReference type="PIRSF" id="PIRSF002094">
    <property type="entry name" value="OMP26_Skp"/>
    <property type="match status" value="1"/>
</dbReference>
<dbReference type="SMART" id="SM00935">
    <property type="entry name" value="OmpH"/>
    <property type="match status" value="1"/>
</dbReference>
<protein>
    <submittedName>
        <fullName evidence="5">OmpH family outer membrane protein</fullName>
    </submittedName>
</protein>
<dbReference type="RefSeq" id="WP_017840580.1">
    <property type="nucleotide sequence ID" value="NZ_CP035467.1"/>
</dbReference>
<evidence type="ECO:0000313" key="5">
    <source>
        <dbReference type="EMBL" id="QCW81644.1"/>
    </source>
</evidence>
<organism evidence="5 6">
    <name type="scientific">Methylotuvimicrobium buryatense</name>
    <name type="common">Methylomicrobium buryatense</name>
    <dbReference type="NCBI Taxonomy" id="95641"/>
    <lineage>
        <taxon>Bacteria</taxon>
        <taxon>Pseudomonadati</taxon>
        <taxon>Pseudomonadota</taxon>
        <taxon>Gammaproteobacteria</taxon>
        <taxon>Methylococcales</taxon>
        <taxon>Methylococcaceae</taxon>
        <taxon>Methylotuvimicrobium</taxon>
    </lineage>
</organism>
<evidence type="ECO:0000256" key="2">
    <source>
        <dbReference type="PIRNR" id="PIRNR002094"/>
    </source>
</evidence>